<sequence>MSNLDKYNQCFISSFTLDENALKNNIEYNSIPEWDSIGHMAMIAELEEVFGISMDIDDIIEFSSYKKGIEILVKYEVSIS</sequence>
<dbReference type="SUPFAM" id="SSF47336">
    <property type="entry name" value="ACP-like"/>
    <property type="match status" value="1"/>
</dbReference>
<dbReference type="EMBL" id="UINC01008319">
    <property type="protein sequence ID" value="SVA37471.1"/>
    <property type="molecule type" value="Genomic_DNA"/>
</dbReference>
<protein>
    <recommendedName>
        <fullName evidence="2">Carrier domain-containing protein</fullName>
    </recommendedName>
</protein>
<proteinExistence type="predicted"/>
<name>A0A381VBU8_9ZZZZ</name>
<evidence type="ECO:0000313" key="1">
    <source>
        <dbReference type="EMBL" id="SVA37471.1"/>
    </source>
</evidence>
<organism evidence="1">
    <name type="scientific">marine metagenome</name>
    <dbReference type="NCBI Taxonomy" id="408172"/>
    <lineage>
        <taxon>unclassified sequences</taxon>
        <taxon>metagenomes</taxon>
        <taxon>ecological metagenomes</taxon>
    </lineage>
</organism>
<dbReference type="Gene3D" id="1.10.1200.10">
    <property type="entry name" value="ACP-like"/>
    <property type="match status" value="1"/>
</dbReference>
<reference evidence="1" key="1">
    <citation type="submission" date="2018-05" db="EMBL/GenBank/DDBJ databases">
        <authorList>
            <person name="Lanie J.A."/>
            <person name="Ng W.-L."/>
            <person name="Kazmierczak K.M."/>
            <person name="Andrzejewski T.M."/>
            <person name="Davidsen T.M."/>
            <person name="Wayne K.J."/>
            <person name="Tettelin H."/>
            <person name="Glass J.I."/>
            <person name="Rusch D."/>
            <person name="Podicherti R."/>
            <person name="Tsui H.-C.T."/>
            <person name="Winkler M.E."/>
        </authorList>
    </citation>
    <scope>NUCLEOTIDE SEQUENCE</scope>
</reference>
<accession>A0A381VBU8</accession>
<dbReference type="AlphaFoldDB" id="A0A381VBU8"/>
<dbReference type="InterPro" id="IPR036736">
    <property type="entry name" value="ACP-like_sf"/>
</dbReference>
<evidence type="ECO:0008006" key="2">
    <source>
        <dbReference type="Google" id="ProtNLM"/>
    </source>
</evidence>
<gene>
    <name evidence="1" type="ORF">METZ01_LOCUS90325</name>
</gene>